<dbReference type="GO" id="GO:0019290">
    <property type="term" value="P:siderophore biosynthetic process"/>
    <property type="evidence" value="ECO:0007669"/>
    <property type="project" value="InterPro"/>
</dbReference>
<keyword evidence="5" id="KW-1185">Reference proteome</keyword>
<dbReference type="InterPro" id="IPR037455">
    <property type="entry name" value="LucA/IucC-like"/>
</dbReference>
<dbReference type="Pfam" id="PF06276">
    <property type="entry name" value="FhuF"/>
    <property type="match status" value="1"/>
</dbReference>
<proteinExistence type="inferred from homology"/>
<dbReference type="EMBL" id="FOCW01000001">
    <property type="protein sequence ID" value="SEM97751.1"/>
    <property type="molecule type" value="Genomic_DNA"/>
</dbReference>
<feature type="domain" description="Aerobactin siderophore biosynthesis IucA/IucC-like C-terminal" evidence="3">
    <location>
        <begin position="408"/>
        <end position="570"/>
    </location>
</feature>
<evidence type="ECO:0000256" key="1">
    <source>
        <dbReference type="ARBA" id="ARBA00007832"/>
    </source>
</evidence>
<accession>A0A1H8CRA3</accession>
<evidence type="ECO:0000313" key="4">
    <source>
        <dbReference type="EMBL" id="SEM97751.1"/>
    </source>
</evidence>
<protein>
    <submittedName>
        <fullName evidence="4">Siderophore synthetase component</fullName>
    </submittedName>
</protein>
<name>A0A1H8CRA3_9BURK</name>
<dbReference type="Gene3D" id="6.10.250.3370">
    <property type="match status" value="1"/>
</dbReference>
<evidence type="ECO:0000259" key="3">
    <source>
        <dbReference type="Pfam" id="PF06276"/>
    </source>
</evidence>
<dbReference type="PANTHER" id="PTHR34384:SF5">
    <property type="entry name" value="L-2,3-DIAMINOPROPANOATE--CITRATE LIGASE"/>
    <property type="match status" value="1"/>
</dbReference>
<dbReference type="AlphaFoldDB" id="A0A1H8CRA3"/>
<dbReference type="InterPro" id="IPR022770">
    <property type="entry name" value="IucA/IucC-like_C"/>
</dbReference>
<sequence length="587" mass="65101">MMREALLPQIRTMQEGGASWPLDGQRTLLLECQGGEPVCDNLWQDMGELRCRGLGTEIVIIETAPQLLRLIALTHAAIDAPAVERLVRELENSVANDALAMAYREAWGRQLKLEHAAGSPEGFLGVVRGMAPAAGLLLLEQWGAQGHPTHPTHKAKLGMSEAEVVAYSPEFGARLRLVLAAIRRDCLNVSLGLSIPDYVDWFAEQWPQIARDWRAALVLRGMEDSDWLPLPLHPWQAANSLPLRFASLLEQGALVLLDEVQWPAAPTMSFRTMSCEQGETLPHIKLPVSLWLTSAERTVSPKSTVMGPRLTALLREVLAREAGLRQKLDIVDELVGLHYRHPEGDDDIARHLSVLFRRHPASLVQAGELAVPVGALFAPSPFHGRLLVTDAVAQAFGDHGEGALAFYAGYLDMALQAVLQPYLQYGIALEAHQQNSFVVLDAMYRPVRLLVRDFGDVRVHAPTLQAQGLTLQPYRQGLTLYEDNAPVRDKVMHAFLLCHMIELGLALAHTYGQPSRPYVALLRKGLENLFAQLQPEVDAERWQAERQALLEDPWPAKSFLRMRLNNSSEDVVLRMPNPLRLTASATA</sequence>
<dbReference type="Proteomes" id="UP000199531">
    <property type="component" value="Unassembled WGS sequence"/>
</dbReference>
<organism evidence="4 5">
    <name type="scientific">Brachymonas denitrificans DSM 15123</name>
    <dbReference type="NCBI Taxonomy" id="1121117"/>
    <lineage>
        <taxon>Bacteria</taxon>
        <taxon>Pseudomonadati</taxon>
        <taxon>Pseudomonadota</taxon>
        <taxon>Betaproteobacteria</taxon>
        <taxon>Burkholderiales</taxon>
        <taxon>Comamonadaceae</taxon>
        <taxon>Brachymonas</taxon>
    </lineage>
</organism>
<evidence type="ECO:0000259" key="2">
    <source>
        <dbReference type="Pfam" id="PF04183"/>
    </source>
</evidence>
<reference evidence="4 5" key="1">
    <citation type="submission" date="2016-10" db="EMBL/GenBank/DDBJ databases">
        <authorList>
            <person name="de Groot N.N."/>
        </authorList>
    </citation>
    <scope>NUCLEOTIDE SEQUENCE [LARGE SCALE GENOMIC DNA]</scope>
    <source>
        <strain evidence="4 5">DSM 15123</strain>
    </source>
</reference>
<dbReference type="GO" id="GO:0016881">
    <property type="term" value="F:acid-amino acid ligase activity"/>
    <property type="evidence" value="ECO:0007669"/>
    <property type="project" value="UniProtKB-ARBA"/>
</dbReference>
<comment type="similarity">
    <text evidence="1">Belongs to the IucA/IucC family.</text>
</comment>
<feature type="domain" description="Aerobactin siderophore biosynthesis IucA/IucC N-terminal" evidence="2">
    <location>
        <begin position="138"/>
        <end position="378"/>
    </location>
</feature>
<dbReference type="Gene3D" id="1.10.510.40">
    <property type="match status" value="1"/>
</dbReference>
<dbReference type="Pfam" id="PF04183">
    <property type="entry name" value="IucA_IucC"/>
    <property type="match status" value="1"/>
</dbReference>
<dbReference type="STRING" id="1121117.SAMN02745977_00031"/>
<dbReference type="InterPro" id="IPR007310">
    <property type="entry name" value="Aerobactin_biosyn_IucA/IucC_N"/>
</dbReference>
<dbReference type="PANTHER" id="PTHR34384">
    <property type="entry name" value="L-2,3-DIAMINOPROPANOATE--CITRATE LIGASE"/>
    <property type="match status" value="1"/>
</dbReference>
<gene>
    <name evidence="4" type="ORF">SAMN02745977_00031</name>
</gene>
<evidence type="ECO:0000313" key="5">
    <source>
        <dbReference type="Proteomes" id="UP000199531"/>
    </source>
</evidence>